<dbReference type="PANTHER" id="PTHR35567">
    <property type="entry name" value="MALATE DEHYDROGENASE (AFU_ORTHOLOGUE AFUA_2G13800)"/>
    <property type="match status" value="1"/>
</dbReference>
<comment type="caution">
    <text evidence="2">The sequence shown here is derived from an EMBL/GenBank/DDBJ whole genome shotgun (WGS) entry which is preliminary data.</text>
</comment>
<dbReference type="EMBL" id="JADGJW010000022">
    <property type="protein sequence ID" value="KAJ3227131.1"/>
    <property type="molecule type" value="Genomic_DNA"/>
</dbReference>
<protein>
    <recommendedName>
        <fullName evidence="4">Malate dehydrogenase</fullName>
    </recommendedName>
</protein>
<keyword evidence="3" id="KW-1185">Reference proteome</keyword>
<gene>
    <name evidence="2" type="ORF">HK099_003350</name>
</gene>
<dbReference type="Pfam" id="PF11937">
    <property type="entry name" value="DUF3455"/>
    <property type="match status" value="1"/>
</dbReference>
<accession>A0AAD5UB06</accession>
<dbReference type="PANTHER" id="PTHR35567:SF1">
    <property type="entry name" value="CONSERVED FUNGAL PROTEIN (AFU_ORTHOLOGUE AFUA_1G14230)"/>
    <property type="match status" value="1"/>
</dbReference>
<proteinExistence type="predicted"/>
<dbReference type="Proteomes" id="UP001211065">
    <property type="component" value="Unassembled WGS sequence"/>
</dbReference>
<dbReference type="AlphaFoldDB" id="A0AAD5UB06"/>
<evidence type="ECO:0000313" key="3">
    <source>
        <dbReference type="Proteomes" id="UP001211065"/>
    </source>
</evidence>
<sequence length="185" mass="19954">MKFTAALATLLLTVSSVSIDPRNYQQQHVDGKKSFENVKNLFPALVPANAKLADAYFASGTQNYVCDSTTKAYKFAGPVANLFKNGKLLGTHYNDLLAGPPHWQFTKDSSLFIGAKAGGVASPLGNTLAVDWLLLNRTNPVAKGKFGKTKFIIRADTQGGVKPSAACVDGEKFNVPYTTSYLFLE</sequence>
<evidence type="ECO:0000313" key="2">
    <source>
        <dbReference type="EMBL" id="KAJ3227131.1"/>
    </source>
</evidence>
<feature type="signal peptide" evidence="1">
    <location>
        <begin position="1"/>
        <end position="19"/>
    </location>
</feature>
<name>A0AAD5UB06_9FUNG</name>
<feature type="chain" id="PRO_5042220350" description="Malate dehydrogenase" evidence="1">
    <location>
        <begin position="20"/>
        <end position="185"/>
    </location>
</feature>
<evidence type="ECO:0008006" key="4">
    <source>
        <dbReference type="Google" id="ProtNLM"/>
    </source>
</evidence>
<keyword evidence="1" id="KW-0732">Signal</keyword>
<reference evidence="2" key="1">
    <citation type="submission" date="2020-05" db="EMBL/GenBank/DDBJ databases">
        <title>Phylogenomic resolution of chytrid fungi.</title>
        <authorList>
            <person name="Stajich J.E."/>
            <person name="Amses K."/>
            <person name="Simmons R."/>
            <person name="Seto K."/>
            <person name="Myers J."/>
            <person name="Bonds A."/>
            <person name="Quandt C.A."/>
            <person name="Barry K."/>
            <person name="Liu P."/>
            <person name="Grigoriev I."/>
            <person name="Longcore J.E."/>
            <person name="James T.Y."/>
        </authorList>
    </citation>
    <scope>NUCLEOTIDE SEQUENCE</scope>
    <source>
        <strain evidence="2">JEL0476</strain>
    </source>
</reference>
<organism evidence="2 3">
    <name type="scientific">Clydaea vesicula</name>
    <dbReference type="NCBI Taxonomy" id="447962"/>
    <lineage>
        <taxon>Eukaryota</taxon>
        <taxon>Fungi</taxon>
        <taxon>Fungi incertae sedis</taxon>
        <taxon>Chytridiomycota</taxon>
        <taxon>Chytridiomycota incertae sedis</taxon>
        <taxon>Chytridiomycetes</taxon>
        <taxon>Lobulomycetales</taxon>
        <taxon>Lobulomycetaceae</taxon>
        <taxon>Clydaea</taxon>
    </lineage>
</organism>
<dbReference type="InterPro" id="IPR021851">
    <property type="entry name" value="DUF3455"/>
</dbReference>
<evidence type="ECO:0000256" key="1">
    <source>
        <dbReference type="SAM" id="SignalP"/>
    </source>
</evidence>